<keyword evidence="2" id="KW-1185">Reference proteome</keyword>
<reference evidence="1" key="1">
    <citation type="submission" date="2021-01" db="EMBL/GenBank/DDBJ databases">
        <title>Whole genome shotgun sequence of Actinocatenispora rupis NBRC 107355.</title>
        <authorList>
            <person name="Komaki H."/>
            <person name="Tamura T."/>
        </authorList>
    </citation>
    <scope>NUCLEOTIDE SEQUENCE</scope>
    <source>
        <strain evidence="1">NBRC 107355</strain>
    </source>
</reference>
<name>A0A8J3J4W5_9ACTN</name>
<proteinExistence type="predicted"/>
<dbReference type="RefSeq" id="WP_203655431.1">
    <property type="nucleotide sequence ID" value="NZ_BAAAZM010000002.1"/>
</dbReference>
<dbReference type="EMBL" id="BOMB01000006">
    <property type="protein sequence ID" value="GID10224.1"/>
    <property type="molecule type" value="Genomic_DNA"/>
</dbReference>
<organism evidence="1 2">
    <name type="scientific">Actinocatenispora rupis</name>
    <dbReference type="NCBI Taxonomy" id="519421"/>
    <lineage>
        <taxon>Bacteria</taxon>
        <taxon>Bacillati</taxon>
        <taxon>Actinomycetota</taxon>
        <taxon>Actinomycetes</taxon>
        <taxon>Micromonosporales</taxon>
        <taxon>Micromonosporaceae</taxon>
        <taxon>Actinocatenispora</taxon>
    </lineage>
</organism>
<sequence length="250" mass="28081">MRPVLLLCLPPTHRLLPAAISHALTHLHTHPTAAPARFTPNRAARRPALPGGHRWALVHGRFTAHPTATRHDLIGARTHRDGMRCAGGPIHLLNLDHAAHHAHTAALRVWLLYDAVTMHTPPAQPWTLFTNLHTQNPERYPLDWARRAFAAQPAIRALRDYDHRPDTTPVFGRFRPDSYASAHAELADGRDLFCRRRALHALVGDRLLAADGTLLAPTRETPTAFDRYADAASRYLRQHSTLRVVAVYYH</sequence>
<comment type="caution">
    <text evidence="1">The sequence shown here is derived from an EMBL/GenBank/DDBJ whole genome shotgun (WGS) entry which is preliminary data.</text>
</comment>
<evidence type="ECO:0000313" key="2">
    <source>
        <dbReference type="Proteomes" id="UP000612808"/>
    </source>
</evidence>
<dbReference type="Proteomes" id="UP000612808">
    <property type="component" value="Unassembled WGS sequence"/>
</dbReference>
<dbReference type="AlphaFoldDB" id="A0A8J3J4W5"/>
<protein>
    <submittedName>
        <fullName evidence="1">Uncharacterized protein</fullName>
    </submittedName>
</protein>
<gene>
    <name evidence="1" type="ORF">Aru02nite_11130</name>
</gene>
<evidence type="ECO:0000313" key="1">
    <source>
        <dbReference type="EMBL" id="GID10224.1"/>
    </source>
</evidence>
<accession>A0A8J3J4W5</accession>